<protein>
    <submittedName>
        <fullName evidence="1">Uncharacterized protein</fullName>
    </submittedName>
</protein>
<keyword evidence="2" id="KW-1185">Reference proteome</keyword>
<dbReference type="AlphaFoldDB" id="A0A1Q8ZKB7"/>
<feature type="non-terminal residue" evidence="1">
    <location>
        <position position="1"/>
    </location>
</feature>
<feature type="non-terminal residue" evidence="1">
    <location>
        <position position="34"/>
    </location>
</feature>
<organism evidence="1 2">
    <name type="scientific">Symbiodinium microadriaticum</name>
    <name type="common">Dinoflagellate</name>
    <name type="synonym">Zooxanthella microadriatica</name>
    <dbReference type="NCBI Taxonomy" id="2951"/>
    <lineage>
        <taxon>Eukaryota</taxon>
        <taxon>Sar</taxon>
        <taxon>Alveolata</taxon>
        <taxon>Dinophyceae</taxon>
        <taxon>Suessiales</taxon>
        <taxon>Symbiodiniaceae</taxon>
        <taxon>Symbiodinium</taxon>
    </lineage>
</organism>
<dbReference type="OrthoDB" id="449339at2759"/>
<evidence type="ECO:0000313" key="1">
    <source>
        <dbReference type="EMBL" id="OLP40347.1"/>
    </source>
</evidence>
<evidence type="ECO:0000313" key="2">
    <source>
        <dbReference type="Proteomes" id="UP000186817"/>
    </source>
</evidence>
<name>A0A1Q8ZKB7_SYMMI</name>
<reference evidence="1 2" key="1">
    <citation type="submission" date="2016-02" db="EMBL/GenBank/DDBJ databases">
        <title>Genome analysis of coral dinoflagellate symbionts highlights evolutionary adaptations to a symbiotic lifestyle.</title>
        <authorList>
            <person name="Aranda M."/>
            <person name="Li Y."/>
            <person name="Liew Y.J."/>
            <person name="Baumgarten S."/>
            <person name="Simakov O."/>
            <person name="Wilson M."/>
            <person name="Piel J."/>
            <person name="Ashoor H."/>
            <person name="Bougouffa S."/>
            <person name="Bajic V.B."/>
            <person name="Ryu T."/>
            <person name="Ravasi T."/>
            <person name="Bayer T."/>
            <person name="Micklem G."/>
            <person name="Kim H."/>
            <person name="Bhak J."/>
            <person name="Lajeunesse T.C."/>
            <person name="Voolstra C.R."/>
        </authorList>
    </citation>
    <scope>NUCLEOTIDE SEQUENCE [LARGE SCALE GENOMIC DNA]</scope>
    <source>
        <strain evidence="1 2">CCMP2467</strain>
    </source>
</reference>
<proteinExistence type="predicted"/>
<sequence>VWESLKRLQADCQDLDGKVRRATPIEEFAERLKE</sequence>
<accession>A0A1Q8ZKB7</accession>
<dbReference type="EMBL" id="LSRX01008892">
    <property type="protein sequence ID" value="OLP40347.1"/>
    <property type="molecule type" value="Genomic_DNA"/>
</dbReference>
<comment type="caution">
    <text evidence="1">The sequence shown here is derived from an EMBL/GenBank/DDBJ whole genome shotgun (WGS) entry which is preliminary data.</text>
</comment>
<dbReference type="Proteomes" id="UP000186817">
    <property type="component" value="Unassembled WGS sequence"/>
</dbReference>
<gene>
    <name evidence="1" type="ORF">AK812_SmicGene48797</name>
</gene>